<gene>
    <name evidence="1" type="ORF">N015_08340</name>
</gene>
<proteinExistence type="predicted"/>
<reference evidence="1 2" key="1">
    <citation type="journal article" date="2014" name="Genome Announc.">
        <title>Draft Genome Sequences of a Phylogenetically Diverse Suite of Pseudomonas syringae Strains from Multiple Source Populations.</title>
        <authorList>
            <person name="Baltrus D.A."/>
            <person name="Yourstone S."/>
            <person name="Lind A."/>
            <person name="Guilbaud C."/>
            <person name="Sands D.C."/>
            <person name="Jones C.D."/>
            <person name="Morris C.E."/>
            <person name="Dangl J.L."/>
        </authorList>
    </citation>
    <scope>NUCLEOTIDE SEQUENCE [LARGE SCALE GENOMIC DNA]</scope>
    <source>
        <strain evidence="1 2">CC1524</strain>
    </source>
</reference>
<keyword evidence="2" id="KW-1185">Reference proteome</keyword>
<evidence type="ECO:0000313" key="1">
    <source>
        <dbReference type="EMBL" id="QHF02418.1"/>
    </source>
</evidence>
<accession>A0ABX6HAJ2</accession>
<protein>
    <submittedName>
        <fullName evidence="1">Uncharacterized protein</fullName>
    </submittedName>
</protein>
<organism evidence="1 2">
    <name type="scientific">Pseudomonas asturiensis</name>
    <dbReference type="NCBI Taxonomy" id="1190415"/>
    <lineage>
        <taxon>Bacteria</taxon>
        <taxon>Pseudomonadati</taxon>
        <taxon>Pseudomonadota</taxon>
        <taxon>Gammaproteobacteria</taxon>
        <taxon>Pseudomonadales</taxon>
        <taxon>Pseudomonadaceae</taxon>
        <taxon>Pseudomonas</taxon>
    </lineage>
</organism>
<evidence type="ECO:0000313" key="2">
    <source>
        <dbReference type="Proteomes" id="UP000464644"/>
    </source>
</evidence>
<dbReference type="RefSeq" id="WP_024688056.1">
    <property type="nucleotide sequence ID" value="NZ_CP047265.1"/>
</dbReference>
<name>A0ABX6HAJ2_9PSED</name>
<dbReference type="Proteomes" id="UP000464644">
    <property type="component" value="Chromosome"/>
</dbReference>
<dbReference type="EMBL" id="CP047265">
    <property type="protein sequence ID" value="QHF02418.1"/>
    <property type="molecule type" value="Genomic_DNA"/>
</dbReference>
<sequence length="61" mass="7060">MTAQTIEHHFQLRITPQALAQRATARSRDEMDSSYEDHVLTEGLTRSFQSSAIVDFIEYMK</sequence>